<name>A0ABT4YQM9_9VIBR</name>
<gene>
    <name evidence="2" type="ORF">PGX00_06815</name>
</gene>
<dbReference type="InterPro" id="IPR028974">
    <property type="entry name" value="TSP_type-3_rpt"/>
</dbReference>
<evidence type="ECO:0000313" key="2">
    <source>
        <dbReference type="EMBL" id="MDB1123388.1"/>
    </source>
</evidence>
<comment type="caution">
    <text evidence="2">The sequence shown here is derived from an EMBL/GenBank/DDBJ whole genome shotgun (WGS) entry which is preliminary data.</text>
</comment>
<evidence type="ECO:0000256" key="1">
    <source>
        <dbReference type="SAM" id="MobiDB-lite"/>
    </source>
</evidence>
<reference evidence="2 3" key="1">
    <citation type="submission" date="2023-01" db="EMBL/GenBank/DDBJ databases">
        <title>Vibrio sp. KJ40-1 sp.nov, isolated from marine algae.</title>
        <authorList>
            <person name="Butt M."/>
            <person name="Kim J.M.J."/>
            <person name="Jeon C.O.C."/>
        </authorList>
    </citation>
    <scope>NUCLEOTIDE SEQUENCE [LARGE SCALE GENOMIC DNA]</scope>
    <source>
        <strain evidence="2 3">KJ40-1</strain>
    </source>
</reference>
<proteinExistence type="predicted"/>
<dbReference type="EMBL" id="JAQLOI010000001">
    <property type="protein sequence ID" value="MDB1123388.1"/>
    <property type="molecule type" value="Genomic_DNA"/>
</dbReference>
<dbReference type="Gene3D" id="4.10.1080.10">
    <property type="entry name" value="TSP type-3 repeat"/>
    <property type="match status" value="1"/>
</dbReference>
<protein>
    <recommendedName>
        <fullName evidence="4">Thrombospondin</fullName>
    </recommendedName>
</protein>
<evidence type="ECO:0000313" key="3">
    <source>
        <dbReference type="Proteomes" id="UP001210678"/>
    </source>
</evidence>
<evidence type="ECO:0008006" key="4">
    <source>
        <dbReference type="Google" id="ProtNLM"/>
    </source>
</evidence>
<sequence>MKLNRLSIALGLIGTSALMGCGDSDSASTTTPPSTATPAAITTYDVTAIDGYLQNANVWLDLNSNYLLDENEPFVRSGEGGVAKLDVSDIENYEDYPVVVQAIAGETIDIGTDVDAPENNLVNTSYMMSAPAGETDVTPLSTLVHVILEQQIENATSGQGSDGLTPEELDALKEKAKSEVADQLGIDKEDVLGDFIDEGNGDVAFAAENIVNSKILPEKPEELAAVVEEAKQDDPDDHSNDSSFLAKTTAATSQIKSTIEEVQKNTANGEEPNFEEEQVFDGSQDATTDTDNDSVPDFIDAFPNDPSEWVDTDRDGRDANGDLINPAGEDEGSGYGDNSDLDDDGDGVNDTVDAFPLNKHESSDNDGDFVGDNADPDDDNDSYLDADDGTNNLVDEYPLDNTRAGDHDNDGIDSLDDLFPTDVTKAGDSDSDGVDRIIDLYPTDATKAGDFDSDGVDSIIDLFPTDVTKAGDIDGDGVDSVDDLFPTDGTKAGDSDGDGVDRIIDQFPDDDTKAGDFDGDNVDFLIDEFRNNPNEWVDADGDGYGDNLADKFPSDATNWSDADGDGYGDETDDAYTDDATKAVMDVTTSSTFTTPYVDDLATSAQIVDASIDITTEQFLDNTVQTTTTIVYNVDAFTYGSVNTVEVVDTQTDTFSRVTHYSFDYNLDGDTQFEGKLLEIGERQTNGETYWRYIDEADGSMEGVNNGDGRAYHATDFSSMSHPIDLSNIDTIHKVTVEYSASGGNVETTTNYDQFDVGGFDYQDNNTQIVNFKHSSVRTVDSNGKLLAYSNQEDWEGDGTNNELLTFTLDSDTTYTFIYERPIWANPTDEIIEEYADYNFNASDLSSYWYKEEARFDFDTGDNIYFGYRYVLDEQAMDSPNVKLVDDTHPDGYLFSEWAASTTDVDEYEHRESATWTNYHLADYDFTASSNSTGQNHIIHLKQDDGIWLSYVFSEWGSQDITLLADKVDALRSGGTDINDITTSNITGLSNISISPNGSFRYDDNNQPIQWYLVTNNSDLTNGDYEKLSVTLTDDGLTNGWLVYNTNNHLFVAKPVDPNNVWNWWDAYSREEVTINDINTNPTEFSWTSSLGQFFLDESLASIRLSELSNQPADCSDLYLEGTSDSPLEYSEFVTTSTACGYSQLDTAMVEGISLYRKRNDYEYRGYIFNSDGTVTYDRSAGDIRTYQWELTDQGIIKITHDDGGIEYITILGSDADSYSILVFETWTDDDGATYSEFYATERSNTEPVIIDPTDTTNIIDLIKDSGTLYSFWEDDGHLYQETFTTSDDNLSLYDVSEVLPSKSLDPLSLDFDQDIVLSDSGWVLPLGYTFNMANDQLNAHPEGVPEASYSMTGLIEALDREYIIDGVAGLEAFDFEDYAYNNDFSDGAKRIELEFTSNDDIYYLWDDTPFVRQVGEGYDDDLDGTASTLNQLFVSAPTSTTIGEIIRDPEQPDPVNNYIDGGPDAITCIAIGETTCVELVNASGIKTAYYYRFVYEEGDMYNTAELLAVGDWDLINHRTEDMITFTITTTISDALEDVNPEDGDEPTLLFSVYDGLVYRGEIQPAGTQDDEPLYLYGQTARDDIYNNIIVEEPSETPVFPTLSDINDLSSFIAEVATYQTALGETLPTFAMRYPNGFVATMPTDETAMTFYFNDDKSLMLYEDDLLEVIGQWVLETESYNGMDYEVLKIKSSDSTTTFDQMVLLQDNTDVISVAYYVTEDSVITGKTLTLHESMNLDITDCSTGNEEWTAPSDATFISVASYYGTAASCIVTGSSNFHSLLPTDGQFDTRVTFAVGSLDDSRINNSFTALDEAMIFRGNGTGEFNDGTRFNWVFSDDAGVTGAIAFTIENDNTAGGIMTITDEHNGSYFAIKAYFNDSTGGEMYDDVFRLH</sequence>
<organism evidence="2 3">
    <name type="scientific">Vibrio algarum</name>
    <dbReference type="NCBI Taxonomy" id="3020714"/>
    <lineage>
        <taxon>Bacteria</taxon>
        <taxon>Pseudomonadati</taxon>
        <taxon>Pseudomonadota</taxon>
        <taxon>Gammaproteobacteria</taxon>
        <taxon>Vibrionales</taxon>
        <taxon>Vibrionaceae</taxon>
        <taxon>Vibrio</taxon>
    </lineage>
</organism>
<keyword evidence="3" id="KW-1185">Reference proteome</keyword>
<dbReference type="Proteomes" id="UP001210678">
    <property type="component" value="Unassembled WGS sequence"/>
</dbReference>
<accession>A0ABT4YQM9</accession>
<feature type="compositionally biased region" description="Acidic residues" evidence="1">
    <location>
        <begin position="364"/>
        <end position="388"/>
    </location>
</feature>
<dbReference type="RefSeq" id="WP_272133908.1">
    <property type="nucleotide sequence ID" value="NZ_JAQLOI010000001.1"/>
</dbReference>
<feature type="region of interest" description="Disordered" evidence="1">
    <location>
        <begin position="261"/>
        <end position="415"/>
    </location>
</feature>
<feature type="compositionally biased region" description="Basic and acidic residues" evidence="1">
    <location>
        <begin position="311"/>
        <end position="320"/>
    </location>
</feature>
<dbReference type="PROSITE" id="PS51257">
    <property type="entry name" value="PROKAR_LIPOPROTEIN"/>
    <property type="match status" value="1"/>
</dbReference>